<protein>
    <submittedName>
        <fullName evidence="1">Uncharacterized protein</fullName>
    </submittedName>
</protein>
<gene>
    <name evidence="1" type="ORF">CALVIDRAFT_307690</name>
</gene>
<dbReference type="Proteomes" id="UP000076738">
    <property type="component" value="Unassembled WGS sequence"/>
</dbReference>
<dbReference type="AlphaFoldDB" id="A0A167ICP1"/>
<reference evidence="1 2" key="1">
    <citation type="journal article" date="2016" name="Mol. Biol. Evol.">
        <title>Comparative Genomics of Early-Diverging Mushroom-Forming Fungi Provides Insights into the Origins of Lignocellulose Decay Capabilities.</title>
        <authorList>
            <person name="Nagy L.G."/>
            <person name="Riley R."/>
            <person name="Tritt A."/>
            <person name="Adam C."/>
            <person name="Daum C."/>
            <person name="Floudas D."/>
            <person name="Sun H."/>
            <person name="Yadav J.S."/>
            <person name="Pangilinan J."/>
            <person name="Larsson K.H."/>
            <person name="Matsuura K."/>
            <person name="Barry K."/>
            <person name="Labutti K."/>
            <person name="Kuo R."/>
            <person name="Ohm R.A."/>
            <person name="Bhattacharya S.S."/>
            <person name="Shirouzu T."/>
            <person name="Yoshinaga Y."/>
            <person name="Martin F.M."/>
            <person name="Grigoriev I.V."/>
            <person name="Hibbett D.S."/>
        </authorList>
    </citation>
    <scope>NUCLEOTIDE SEQUENCE [LARGE SCALE GENOMIC DNA]</scope>
    <source>
        <strain evidence="1 2">TUFC12733</strain>
    </source>
</reference>
<evidence type="ECO:0000313" key="1">
    <source>
        <dbReference type="EMBL" id="KZO92515.1"/>
    </source>
</evidence>
<accession>A0A167ICP1</accession>
<dbReference type="EMBL" id="KV417310">
    <property type="protein sequence ID" value="KZO92515.1"/>
    <property type="molecule type" value="Genomic_DNA"/>
</dbReference>
<organism evidence="1 2">
    <name type="scientific">Calocera viscosa (strain TUFC12733)</name>
    <dbReference type="NCBI Taxonomy" id="1330018"/>
    <lineage>
        <taxon>Eukaryota</taxon>
        <taxon>Fungi</taxon>
        <taxon>Dikarya</taxon>
        <taxon>Basidiomycota</taxon>
        <taxon>Agaricomycotina</taxon>
        <taxon>Dacrymycetes</taxon>
        <taxon>Dacrymycetales</taxon>
        <taxon>Dacrymycetaceae</taxon>
        <taxon>Calocera</taxon>
    </lineage>
</organism>
<proteinExistence type="predicted"/>
<name>A0A167ICP1_CALVF</name>
<sequence>MIEGGMASARRCRLDPWTRCCSAKIEDVRTRSVLHYPPGICCECGIATPTMSGVWQDGIASQRQVVPVQDWRFIIKSRSIVRGSISRCAKANMSPRLRESVAVLLLSLSCRQAKFGERRRHSLERTTLVHYTLPLLHCSESERDMEKMNPSRIVQLHPKRASHVRSHALERGRVLTAGRCPAATSWVIGRETIIHGTSRRSYITCY</sequence>
<keyword evidence="2" id="KW-1185">Reference proteome</keyword>
<evidence type="ECO:0000313" key="2">
    <source>
        <dbReference type="Proteomes" id="UP000076738"/>
    </source>
</evidence>